<protein>
    <submittedName>
        <fullName evidence="2">SMI1/KNR4 family protein</fullName>
    </submittedName>
</protein>
<gene>
    <name evidence="2" type="ORF">KHA90_18585</name>
</gene>
<comment type="caution">
    <text evidence="2">The sequence shown here is derived from an EMBL/GenBank/DDBJ whole genome shotgun (WGS) entry which is preliminary data.</text>
</comment>
<dbReference type="InterPro" id="IPR037883">
    <property type="entry name" value="Knr4/Smi1-like_sf"/>
</dbReference>
<dbReference type="SUPFAM" id="SSF160631">
    <property type="entry name" value="SMI1/KNR4-like"/>
    <property type="match status" value="1"/>
</dbReference>
<dbReference type="SMART" id="SM00860">
    <property type="entry name" value="SMI1_KNR4"/>
    <property type="match status" value="1"/>
</dbReference>
<dbReference type="Proteomes" id="UP000722625">
    <property type="component" value="Unassembled WGS sequence"/>
</dbReference>
<proteinExistence type="predicted"/>
<evidence type="ECO:0000259" key="1">
    <source>
        <dbReference type="SMART" id="SM00860"/>
    </source>
</evidence>
<keyword evidence="3" id="KW-1185">Reference proteome</keyword>
<dbReference type="Gene3D" id="3.40.1580.10">
    <property type="entry name" value="SMI1/KNR4-like"/>
    <property type="match status" value="1"/>
</dbReference>
<accession>A0ABS5PGM3</accession>
<evidence type="ECO:0000313" key="3">
    <source>
        <dbReference type="Proteomes" id="UP000722625"/>
    </source>
</evidence>
<evidence type="ECO:0000313" key="2">
    <source>
        <dbReference type="EMBL" id="MBS7233033.1"/>
    </source>
</evidence>
<dbReference type="EMBL" id="JAGYVZ010000019">
    <property type="protein sequence ID" value="MBS7233033.1"/>
    <property type="molecule type" value="Genomic_DNA"/>
</dbReference>
<reference evidence="2 3" key="1">
    <citation type="journal article" date="2018" name="Int. J. Syst. Evol. Microbiol.">
        <title>Flavobacterium chryseum sp. nov. and Flavobacterium psychroterrae sp. nov., novel environmental bacteria isolated from Antarctica.</title>
        <authorList>
            <person name="Kralova S."/>
            <person name="Svec P."/>
            <person name="Busse H.J."/>
            <person name="Stankova E."/>
            <person name="Vaczi P."/>
            <person name="Sedlacek I."/>
        </authorList>
    </citation>
    <scope>NUCLEOTIDE SEQUENCE [LARGE SCALE GENOMIC DNA]</scope>
    <source>
        <strain evidence="2 3">CCM 8827</strain>
    </source>
</reference>
<sequence length="149" mass="17629">MQYLSFLTHYKSEIGNSKGITSETIDEIENEFQLKLPLAYKEYLLKFGSHTGNLFGSYYMTYPSLKENKSDVIEMINFDDRKAENEKPFIKKNYFFFGQWQGYIFYFFDCESGKDDPEVYILNDGLEILKFKNTFSDFVKDEGLKLLIK</sequence>
<feature type="domain" description="Knr4/Smi1-like" evidence="1">
    <location>
        <begin position="19"/>
        <end position="141"/>
    </location>
</feature>
<organism evidence="2 3">
    <name type="scientific">Flavobacterium psychroterrae</name>
    <dbReference type="NCBI Taxonomy" id="2133767"/>
    <lineage>
        <taxon>Bacteria</taxon>
        <taxon>Pseudomonadati</taxon>
        <taxon>Bacteroidota</taxon>
        <taxon>Flavobacteriia</taxon>
        <taxon>Flavobacteriales</taxon>
        <taxon>Flavobacteriaceae</taxon>
        <taxon>Flavobacterium</taxon>
    </lineage>
</organism>
<name>A0ABS5PGM3_9FLAO</name>
<dbReference type="InterPro" id="IPR018958">
    <property type="entry name" value="Knr4/Smi1-like_dom"/>
</dbReference>
<dbReference type="RefSeq" id="WP_213304462.1">
    <property type="nucleotide sequence ID" value="NZ_JAGYVZ010000019.1"/>
</dbReference>
<dbReference type="Pfam" id="PF09346">
    <property type="entry name" value="SMI1_KNR4"/>
    <property type="match status" value="1"/>
</dbReference>